<keyword evidence="1" id="KW-0996">Nickel insertion</keyword>
<evidence type="ECO:0008006" key="7">
    <source>
        <dbReference type="Google" id="ProtNLM"/>
    </source>
</evidence>
<evidence type="ECO:0000256" key="1">
    <source>
        <dbReference type="ARBA" id="ARBA00022988"/>
    </source>
</evidence>
<evidence type="ECO:0000256" key="4">
    <source>
        <dbReference type="SAM" id="MobiDB-lite"/>
    </source>
</evidence>
<dbReference type="InterPro" id="IPR038277">
    <property type="entry name" value="UreF_sf"/>
</dbReference>
<evidence type="ECO:0000256" key="2">
    <source>
        <dbReference type="ARBA" id="ARBA00023186"/>
    </source>
</evidence>
<feature type="compositionally biased region" description="Pro residues" evidence="4">
    <location>
        <begin position="54"/>
        <end position="63"/>
    </location>
</feature>
<comment type="similarity">
    <text evidence="3">Belongs to the UreF family.</text>
</comment>
<gene>
    <name evidence="5" type="ORF">DL764_003628</name>
</gene>
<keyword evidence="6" id="KW-1185">Reference proteome</keyword>
<accession>A0A4Q4TKB2</accession>
<feature type="region of interest" description="Disordered" evidence="4">
    <location>
        <begin position="1"/>
        <end position="74"/>
    </location>
</feature>
<feature type="compositionally biased region" description="Low complexity" evidence="4">
    <location>
        <begin position="33"/>
        <end position="48"/>
    </location>
</feature>
<evidence type="ECO:0000313" key="6">
    <source>
        <dbReference type="Proteomes" id="UP000293360"/>
    </source>
</evidence>
<dbReference type="HAMAP" id="MF_01385">
    <property type="entry name" value="UreF"/>
    <property type="match status" value="1"/>
</dbReference>
<name>A0A4Q4TKB2_9PEZI</name>
<feature type="compositionally biased region" description="Basic and acidic residues" evidence="4">
    <location>
        <begin position="20"/>
        <end position="32"/>
    </location>
</feature>
<dbReference type="OrthoDB" id="2550922at2759"/>
<dbReference type="Proteomes" id="UP000293360">
    <property type="component" value="Unassembled WGS sequence"/>
</dbReference>
<evidence type="ECO:0000256" key="3">
    <source>
        <dbReference type="ARBA" id="ARBA00046339"/>
    </source>
</evidence>
<evidence type="ECO:0000313" key="5">
    <source>
        <dbReference type="EMBL" id="RYP05703.1"/>
    </source>
</evidence>
<dbReference type="InterPro" id="IPR002639">
    <property type="entry name" value="UreF"/>
</dbReference>
<feature type="region of interest" description="Disordered" evidence="4">
    <location>
        <begin position="220"/>
        <end position="240"/>
    </location>
</feature>
<organism evidence="5 6">
    <name type="scientific">Monosporascus ibericus</name>
    <dbReference type="NCBI Taxonomy" id="155417"/>
    <lineage>
        <taxon>Eukaryota</taxon>
        <taxon>Fungi</taxon>
        <taxon>Dikarya</taxon>
        <taxon>Ascomycota</taxon>
        <taxon>Pezizomycotina</taxon>
        <taxon>Sordariomycetes</taxon>
        <taxon>Xylariomycetidae</taxon>
        <taxon>Xylariales</taxon>
        <taxon>Xylariales incertae sedis</taxon>
        <taxon>Monosporascus</taxon>
    </lineage>
</organism>
<dbReference type="STRING" id="155417.A0A4Q4TKB2"/>
<dbReference type="Pfam" id="PF01730">
    <property type="entry name" value="UreF"/>
    <property type="match status" value="1"/>
</dbReference>
<comment type="caution">
    <text evidence="5">The sequence shown here is derived from an EMBL/GenBank/DDBJ whole genome shotgun (WGS) entry which is preliminary data.</text>
</comment>
<keyword evidence="2" id="KW-0143">Chaperone</keyword>
<dbReference type="GO" id="GO:0016151">
    <property type="term" value="F:nickel cation binding"/>
    <property type="evidence" value="ECO:0007669"/>
    <property type="project" value="InterPro"/>
</dbReference>
<protein>
    <recommendedName>
        <fullName evidence="7">Urease accessory protein UreF</fullName>
    </recommendedName>
</protein>
<sequence>MKDATGEESQADLQNEIAELEDRLRRAKERLETSQSSPTTISTTNNPHHAARAPPSPSLPLPSHPNSNPHSQITAASNPHHYLLLLSDSALPLGSFAFSSGLESYREHARTTRSPAPFASFLPLSVSSLAATSLPFALAAHRDPRRLRELDDALDAATPCAVARRASVAQGRALLGVWEKSFAPASTATGGGDGDFGSGAGAANDGELREVLKEFSALLRSGSGSGSGSRGAAEVEEEEEGIPPQQVSAHFAPLFGAVARALGLTARQAAYVFVLGHVRNLTSAAMRAGVFGPFQAQKILAGAGAQRLVAAAIDREWDTPFEDAGQTAPVLDLWVGRHEILYSKIFNS</sequence>
<dbReference type="Gene3D" id="1.10.4190.10">
    <property type="entry name" value="Urease accessory protein UreF"/>
    <property type="match status" value="1"/>
</dbReference>
<dbReference type="PANTHER" id="PTHR33620:SF1">
    <property type="entry name" value="UREASE ACCESSORY PROTEIN F"/>
    <property type="match status" value="1"/>
</dbReference>
<reference evidence="5 6" key="1">
    <citation type="submission" date="2018-06" db="EMBL/GenBank/DDBJ databases">
        <title>Complete Genomes of Monosporascus.</title>
        <authorList>
            <person name="Robinson A.J."/>
            <person name="Natvig D.O."/>
        </authorList>
    </citation>
    <scope>NUCLEOTIDE SEQUENCE [LARGE SCALE GENOMIC DNA]</scope>
    <source>
        <strain evidence="5 6">CBS 110550</strain>
    </source>
</reference>
<dbReference type="EMBL" id="QJNU01000161">
    <property type="protein sequence ID" value="RYP05703.1"/>
    <property type="molecule type" value="Genomic_DNA"/>
</dbReference>
<proteinExistence type="inferred from homology"/>
<dbReference type="PANTHER" id="PTHR33620">
    <property type="entry name" value="UREASE ACCESSORY PROTEIN F"/>
    <property type="match status" value="1"/>
</dbReference>
<dbReference type="AlphaFoldDB" id="A0A4Q4TKB2"/>